<name>B6XWI5_9BIFI</name>
<feature type="transmembrane region" description="Helical" evidence="7">
    <location>
        <begin position="145"/>
        <end position="165"/>
    </location>
</feature>
<keyword evidence="3" id="KW-1003">Cell membrane</keyword>
<feature type="transmembrane region" description="Helical" evidence="7">
    <location>
        <begin position="23"/>
        <end position="44"/>
    </location>
</feature>
<dbReference type="GO" id="GO:0055085">
    <property type="term" value="P:transmembrane transport"/>
    <property type="evidence" value="ECO:0007669"/>
    <property type="project" value="InterPro"/>
</dbReference>
<feature type="transmembrane region" description="Helical" evidence="7">
    <location>
        <begin position="186"/>
        <end position="208"/>
    </location>
</feature>
<evidence type="ECO:0000313" key="9">
    <source>
        <dbReference type="Proteomes" id="UP000003882"/>
    </source>
</evidence>
<accession>B6XWI5</accession>
<comment type="caution">
    <text evidence="8">The sequence shown here is derived from an EMBL/GenBank/DDBJ whole genome shotgun (WGS) entry which is preliminary data.</text>
</comment>
<dbReference type="InterPro" id="IPR004776">
    <property type="entry name" value="Mem_transp_PIN-like"/>
</dbReference>
<keyword evidence="5 7" id="KW-1133">Transmembrane helix</keyword>
<evidence type="ECO:0000256" key="7">
    <source>
        <dbReference type="SAM" id="Phobius"/>
    </source>
</evidence>
<sequence length="333" mass="35712">MVQHWIAAKPTAESERKSVMPGLLSALEGFCVIGIVIGTGYVAARMRIGGPTAQMVLNRFSFFVSSPCLMFAILSKERIFEIFHSSIVVAFFSAVLVGLVFLILNRLFFHLKAADATIGALNSLYLNSNNIGLPIATYILGNPALVAPILVMQQAVFTPIGLTVLDVTTKGKVSTREILKQPLHQPLLIGSLLGIAVSAISAKTGHFVVPDCIYDPIDMIGDSAVPMILMAFGMSLHGTKPLQDKSNIPAVFTVAVLKNIVMPIIAFLLSYFVMGFRGATLYACVVLAALPTGQNVYNYAARYNVGLSFARDGILFSTLTSPIFIAIIAVLLG</sequence>
<feature type="transmembrane region" description="Helical" evidence="7">
    <location>
        <begin position="116"/>
        <end position="139"/>
    </location>
</feature>
<feature type="transmembrane region" description="Helical" evidence="7">
    <location>
        <begin position="220"/>
        <end position="238"/>
    </location>
</feature>
<evidence type="ECO:0000256" key="5">
    <source>
        <dbReference type="ARBA" id="ARBA00022989"/>
    </source>
</evidence>
<dbReference type="EMBL" id="ABXY01000023">
    <property type="protein sequence ID" value="EEB20988.1"/>
    <property type="molecule type" value="Genomic_DNA"/>
</dbReference>
<dbReference type="PANTHER" id="PTHR36838">
    <property type="entry name" value="AUXIN EFFLUX CARRIER FAMILY PROTEIN"/>
    <property type="match status" value="1"/>
</dbReference>
<protein>
    <submittedName>
        <fullName evidence="8">Transporter, auxin efflux carrier (AEC) family protein</fullName>
    </submittedName>
</protein>
<dbReference type="Proteomes" id="UP000003882">
    <property type="component" value="Unassembled WGS sequence"/>
</dbReference>
<keyword evidence="4 7" id="KW-0812">Transmembrane</keyword>
<reference evidence="8 9" key="2">
    <citation type="submission" date="2008-10" db="EMBL/GenBank/DDBJ databases">
        <authorList>
            <person name="Fulton L."/>
            <person name="Clifton S."/>
            <person name="Fulton B."/>
            <person name="Xu J."/>
            <person name="Minx P."/>
            <person name="Pepin K.H."/>
            <person name="Johnson M."/>
            <person name="Bhonagiri V."/>
            <person name="Nash W.E."/>
            <person name="Mardis E.R."/>
            <person name="Wilson R.K."/>
        </authorList>
    </citation>
    <scope>NUCLEOTIDE SEQUENCE [LARGE SCALE GENOMIC DNA]</scope>
    <source>
        <strain evidence="8 9">DSM 16992</strain>
    </source>
</reference>
<evidence type="ECO:0000256" key="2">
    <source>
        <dbReference type="ARBA" id="ARBA00022448"/>
    </source>
</evidence>
<dbReference type="AlphaFoldDB" id="B6XWI5"/>
<reference evidence="8 9" key="1">
    <citation type="submission" date="2008-10" db="EMBL/GenBank/DDBJ databases">
        <title>Draft genome sequence of Bifidobacterium catenulatum (DSM 16992).</title>
        <authorList>
            <person name="Sudarsanam P."/>
            <person name="Ley R."/>
            <person name="Guruge J."/>
            <person name="Turnbaugh P.J."/>
            <person name="Mahowald M."/>
            <person name="Liep D."/>
            <person name="Gordon J."/>
        </authorList>
    </citation>
    <scope>NUCLEOTIDE SEQUENCE [LARGE SCALE GENOMIC DNA]</scope>
    <source>
        <strain evidence="8 9">DSM 16992</strain>
    </source>
</reference>
<evidence type="ECO:0000256" key="6">
    <source>
        <dbReference type="ARBA" id="ARBA00023136"/>
    </source>
</evidence>
<keyword evidence="2" id="KW-0813">Transport</keyword>
<feature type="transmembrane region" description="Helical" evidence="7">
    <location>
        <begin position="279"/>
        <end position="301"/>
    </location>
</feature>
<dbReference type="GO" id="GO:0016020">
    <property type="term" value="C:membrane"/>
    <property type="evidence" value="ECO:0007669"/>
    <property type="project" value="UniProtKB-SubCell"/>
</dbReference>
<feature type="transmembrane region" description="Helical" evidence="7">
    <location>
        <begin position="82"/>
        <end position="104"/>
    </location>
</feature>
<dbReference type="Pfam" id="PF03547">
    <property type="entry name" value="Mem_trans"/>
    <property type="match status" value="1"/>
</dbReference>
<evidence type="ECO:0000313" key="8">
    <source>
        <dbReference type="EMBL" id="EEB20988.1"/>
    </source>
</evidence>
<feature type="transmembrane region" description="Helical" evidence="7">
    <location>
        <begin position="56"/>
        <end position="76"/>
    </location>
</feature>
<gene>
    <name evidence="8" type="ORF">BIFCAT_01644</name>
</gene>
<evidence type="ECO:0000256" key="1">
    <source>
        <dbReference type="ARBA" id="ARBA00004141"/>
    </source>
</evidence>
<proteinExistence type="predicted"/>
<organism evidence="8 9">
    <name type="scientific">Bifidobacterium catenulatum DSM 16992 = JCM 1194 = LMG 11043</name>
    <dbReference type="NCBI Taxonomy" id="566552"/>
    <lineage>
        <taxon>Bacteria</taxon>
        <taxon>Bacillati</taxon>
        <taxon>Actinomycetota</taxon>
        <taxon>Actinomycetes</taxon>
        <taxon>Bifidobacteriales</taxon>
        <taxon>Bifidobacteriaceae</taxon>
        <taxon>Bifidobacterium</taxon>
    </lineage>
</organism>
<evidence type="ECO:0000256" key="3">
    <source>
        <dbReference type="ARBA" id="ARBA00022475"/>
    </source>
</evidence>
<dbReference type="PANTHER" id="PTHR36838:SF3">
    <property type="entry name" value="TRANSPORTER AUXIN EFFLUX CARRIER EC FAMILY"/>
    <property type="match status" value="1"/>
</dbReference>
<dbReference type="eggNOG" id="COG0679">
    <property type="taxonomic scope" value="Bacteria"/>
</dbReference>
<feature type="transmembrane region" description="Helical" evidence="7">
    <location>
        <begin position="313"/>
        <end position="332"/>
    </location>
</feature>
<evidence type="ECO:0000256" key="4">
    <source>
        <dbReference type="ARBA" id="ARBA00022692"/>
    </source>
</evidence>
<keyword evidence="6 7" id="KW-0472">Membrane</keyword>
<comment type="subcellular location">
    <subcellularLocation>
        <location evidence="1">Membrane</location>
        <topology evidence="1">Multi-pass membrane protein</topology>
    </subcellularLocation>
</comment>
<feature type="transmembrane region" description="Helical" evidence="7">
    <location>
        <begin position="250"/>
        <end position="273"/>
    </location>
</feature>